<dbReference type="InterPro" id="IPR002204">
    <property type="entry name" value="3-OH-isobutyrate_DH-rel_CS"/>
</dbReference>
<organism evidence="7 8">
    <name type="scientific">Prauserella rugosa</name>
    <dbReference type="NCBI Taxonomy" id="43354"/>
    <lineage>
        <taxon>Bacteria</taxon>
        <taxon>Bacillati</taxon>
        <taxon>Actinomycetota</taxon>
        <taxon>Actinomycetes</taxon>
        <taxon>Pseudonocardiales</taxon>
        <taxon>Pseudonocardiaceae</taxon>
        <taxon>Prauserella</taxon>
    </lineage>
</organism>
<dbReference type="InterPro" id="IPR015815">
    <property type="entry name" value="HIBADH-related"/>
</dbReference>
<evidence type="ECO:0000259" key="5">
    <source>
        <dbReference type="Pfam" id="PF03446"/>
    </source>
</evidence>
<dbReference type="InterPro" id="IPR013328">
    <property type="entry name" value="6PGD_dom2"/>
</dbReference>
<dbReference type="Gene3D" id="1.10.1040.10">
    <property type="entry name" value="N-(1-d-carboxylethyl)-l-norvaline Dehydrogenase, domain 2"/>
    <property type="match status" value="1"/>
</dbReference>
<evidence type="ECO:0000256" key="4">
    <source>
        <dbReference type="PIRSR" id="PIRSR000103-1"/>
    </source>
</evidence>
<dbReference type="PROSITE" id="PS00895">
    <property type="entry name" value="3_HYDROXYISOBUT_DH"/>
    <property type="match status" value="1"/>
</dbReference>
<dbReference type="GO" id="GO:0051287">
    <property type="term" value="F:NAD binding"/>
    <property type="evidence" value="ECO:0007669"/>
    <property type="project" value="InterPro"/>
</dbReference>
<dbReference type="Pfam" id="PF03446">
    <property type="entry name" value="NAD_binding_2"/>
    <property type="match status" value="1"/>
</dbReference>
<feature type="active site" evidence="4">
    <location>
        <position position="175"/>
    </location>
</feature>
<comment type="similarity">
    <text evidence="1">Belongs to the HIBADH-related family.</text>
</comment>
<gene>
    <name evidence="7" type="ORF">JD82_04557</name>
</gene>
<protein>
    <submittedName>
        <fullName evidence="7">3-hydroxyisobutyrate dehydrogenase</fullName>
    </submittedName>
</protein>
<comment type="caution">
    <text evidence="7">The sequence shown here is derived from an EMBL/GenBank/DDBJ whole genome shotgun (WGS) entry which is preliminary data.</text>
</comment>
<evidence type="ECO:0000313" key="7">
    <source>
        <dbReference type="EMBL" id="TWH22667.1"/>
    </source>
</evidence>
<dbReference type="Pfam" id="PF14833">
    <property type="entry name" value="NAD_binding_11"/>
    <property type="match status" value="1"/>
</dbReference>
<dbReference type="Proteomes" id="UP000317303">
    <property type="component" value="Unassembled WGS sequence"/>
</dbReference>
<keyword evidence="3" id="KW-0520">NAD</keyword>
<dbReference type="PIRSF" id="PIRSF000103">
    <property type="entry name" value="HIBADH"/>
    <property type="match status" value="1"/>
</dbReference>
<reference evidence="7 8" key="1">
    <citation type="submission" date="2019-07" db="EMBL/GenBank/DDBJ databases">
        <title>R&amp;d 2014.</title>
        <authorList>
            <person name="Klenk H.-P."/>
        </authorList>
    </citation>
    <scope>NUCLEOTIDE SEQUENCE [LARGE SCALE GENOMIC DNA]</scope>
    <source>
        <strain evidence="7 8">DSM 43194</strain>
    </source>
</reference>
<dbReference type="EMBL" id="VLJV01000001">
    <property type="protein sequence ID" value="TWH22667.1"/>
    <property type="molecule type" value="Genomic_DNA"/>
</dbReference>
<dbReference type="GO" id="GO:0016491">
    <property type="term" value="F:oxidoreductase activity"/>
    <property type="evidence" value="ECO:0007669"/>
    <property type="project" value="UniProtKB-KW"/>
</dbReference>
<dbReference type="InterPro" id="IPR036291">
    <property type="entry name" value="NAD(P)-bd_dom_sf"/>
</dbReference>
<proteinExistence type="inferred from homology"/>
<evidence type="ECO:0000256" key="1">
    <source>
        <dbReference type="ARBA" id="ARBA00009080"/>
    </source>
</evidence>
<feature type="domain" description="3-hydroxyisobutyrate dehydrogenase-like NAD-binding" evidence="6">
    <location>
        <begin position="169"/>
        <end position="286"/>
    </location>
</feature>
<dbReference type="GO" id="GO:0050661">
    <property type="term" value="F:NADP binding"/>
    <property type="evidence" value="ECO:0007669"/>
    <property type="project" value="InterPro"/>
</dbReference>
<dbReference type="SUPFAM" id="SSF48179">
    <property type="entry name" value="6-phosphogluconate dehydrogenase C-terminal domain-like"/>
    <property type="match status" value="1"/>
</dbReference>
<dbReference type="InterPro" id="IPR008927">
    <property type="entry name" value="6-PGluconate_DH-like_C_sf"/>
</dbReference>
<dbReference type="InterPro" id="IPR006115">
    <property type="entry name" value="6PGDH_NADP-bd"/>
</dbReference>
<dbReference type="AlphaFoldDB" id="A0A660CLA9"/>
<accession>A0A660CLA9</accession>
<name>A0A660CLA9_9PSEU</name>
<evidence type="ECO:0000256" key="2">
    <source>
        <dbReference type="ARBA" id="ARBA00023002"/>
    </source>
</evidence>
<evidence type="ECO:0000259" key="6">
    <source>
        <dbReference type="Pfam" id="PF14833"/>
    </source>
</evidence>
<keyword evidence="2" id="KW-0560">Oxidoreductase</keyword>
<sequence>MIRVAFIGLGTMGGPMSRNVAEAGFPLLLHDADTELARRLADEYGAKAVESSEDFADIDCVVTMLPTSAHVAAALTGSEHRRSIAEVLPDGAVVVEMSSSNPLETVELSTTLSHHGVRLVDAPVSGAVERARSGTLSIMLGADDEEAASVALSVLDAMSERVFRTGGIGTGHTMKALNNFVAAAAYTAASEALIAGAQRGLDSQLMVDILDASTGQSFVTSNVLGPHVVQQQHASGFSLPLMTKDVGIALEVTRDALGDAPVCEAVQGRLADALEALGAVDHTEAFEHWRQRASSR</sequence>
<keyword evidence="8" id="KW-1185">Reference proteome</keyword>
<dbReference type="Gene3D" id="3.40.50.720">
    <property type="entry name" value="NAD(P)-binding Rossmann-like Domain"/>
    <property type="match status" value="1"/>
</dbReference>
<dbReference type="OrthoDB" id="3185659at2"/>
<feature type="domain" description="6-phosphogluconate dehydrogenase NADP-binding" evidence="5">
    <location>
        <begin position="3"/>
        <end position="166"/>
    </location>
</feature>
<dbReference type="PANTHER" id="PTHR43060">
    <property type="entry name" value="3-HYDROXYISOBUTYRATE DEHYDROGENASE-LIKE 1, MITOCHONDRIAL-RELATED"/>
    <property type="match status" value="1"/>
</dbReference>
<evidence type="ECO:0000256" key="3">
    <source>
        <dbReference type="ARBA" id="ARBA00023027"/>
    </source>
</evidence>
<evidence type="ECO:0000313" key="8">
    <source>
        <dbReference type="Proteomes" id="UP000317303"/>
    </source>
</evidence>
<dbReference type="InterPro" id="IPR029154">
    <property type="entry name" value="HIBADH-like_NADP-bd"/>
</dbReference>
<dbReference type="PANTHER" id="PTHR43060:SF15">
    <property type="entry name" value="3-HYDROXYISOBUTYRATE DEHYDROGENASE-LIKE 1, MITOCHONDRIAL-RELATED"/>
    <property type="match status" value="1"/>
</dbReference>
<dbReference type="RefSeq" id="WP_030531455.1">
    <property type="nucleotide sequence ID" value="NZ_JOIJ01000004.1"/>
</dbReference>
<dbReference type="GO" id="GO:0016054">
    <property type="term" value="P:organic acid catabolic process"/>
    <property type="evidence" value="ECO:0007669"/>
    <property type="project" value="UniProtKB-ARBA"/>
</dbReference>
<dbReference type="SUPFAM" id="SSF51735">
    <property type="entry name" value="NAD(P)-binding Rossmann-fold domains"/>
    <property type="match status" value="1"/>
</dbReference>